<keyword evidence="7" id="KW-0238">DNA-binding</keyword>
<dbReference type="InterPro" id="IPR004358">
    <property type="entry name" value="Sig_transdc_His_kin-like_C"/>
</dbReference>
<feature type="coiled-coil region" evidence="10">
    <location>
        <begin position="838"/>
        <end position="890"/>
    </location>
</feature>
<dbReference type="InterPro" id="IPR018062">
    <property type="entry name" value="HTH_AraC-typ_CS"/>
</dbReference>
<keyword evidence="8" id="KW-0804">Transcription</keyword>
<evidence type="ECO:0000256" key="1">
    <source>
        <dbReference type="ARBA" id="ARBA00000085"/>
    </source>
</evidence>
<dbReference type="PANTHER" id="PTHR43547">
    <property type="entry name" value="TWO-COMPONENT HISTIDINE KINASE"/>
    <property type="match status" value="1"/>
</dbReference>
<proteinExistence type="predicted"/>
<dbReference type="Gene3D" id="1.10.287.130">
    <property type="match status" value="1"/>
</dbReference>
<dbReference type="SUPFAM" id="SSF46689">
    <property type="entry name" value="Homeodomain-like"/>
    <property type="match status" value="1"/>
</dbReference>
<dbReference type="SMART" id="SM00448">
    <property type="entry name" value="REC"/>
    <property type="match status" value="1"/>
</dbReference>
<dbReference type="Pfam" id="PF02518">
    <property type="entry name" value="HATPase_c"/>
    <property type="match status" value="1"/>
</dbReference>
<dbReference type="InterPro" id="IPR011006">
    <property type="entry name" value="CheY-like_superfamily"/>
</dbReference>
<organism evidence="14 15">
    <name type="scientific">Gemmatimonas groenlandica</name>
    <dbReference type="NCBI Taxonomy" id="2732249"/>
    <lineage>
        <taxon>Bacteria</taxon>
        <taxon>Pseudomonadati</taxon>
        <taxon>Gemmatimonadota</taxon>
        <taxon>Gemmatimonadia</taxon>
        <taxon>Gemmatimonadales</taxon>
        <taxon>Gemmatimonadaceae</taxon>
        <taxon>Gemmatimonas</taxon>
    </lineage>
</organism>
<dbReference type="PROSITE" id="PS50109">
    <property type="entry name" value="HIS_KIN"/>
    <property type="match status" value="1"/>
</dbReference>
<dbReference type="InterPro" id="IPR009057">
    <property type="entry name" value="Homeodomain-like_sf"/>
</dbReference>
<dbReference type="CDD" id="cd17574">
    <property type="entry name" value="REC_OmpR"/>
    <property type="match status" value="1"/>
</dbReference>
<dbReference type="Pfam" id="PF07495">
    <property type="entry name" value="Y_Y_Y"/>
    <property type="match status" value="1"/>
</dbReference>
<dbReference type="SUPFAM" id="SSF63829">
    <property type="entry name" value="Calcium-dependent phosphotriesterase"/>
    <property type="match status" value="2"/>
</dbReference>
<dbReference type="InterPro" id="IPR005467">
    <property type="entry name" value="His_kinase_dom"/>
</dbReference>
<dbReference type="PROSITE" id="PS50110">
    <property type="entry name" value="RESPONSE_REGULATORY"/>
    <property type="match status" value="1"/>
</dbReference>
<evidence type="ECO:0000256" key="8">
    <source>
        <dbReference type="ARBA" id="ARBA00023163"/>
    </source>
</evidence>
<dbReference type="InterPro" id="IPR001789">
    <property type="entry name" value="Sig_transdc_resp-reg_receiver"/>
</dbReference>
<dbReference type="InterPro" id="IPR011123">
    <property type="entry name" value="Y_Y_Y"/>
</dbReference>
<dbReference type="PANTHER" id="PTHR43547:SF2">
    <property type="entry name" value="HYBRID SIGNAL TRANSDUCTION HISTIDINE KINASE C"/>
    <property type="match status" value="1"/>
</dbReference>
<keyword evidence="3 9" id="KW-0597">Phosphoprotein</keyword>
<dbReference type="InterPro" id="IPR011110">
    <property type="entry name" value="Reg_prop"/>
</dbReference>
<dbReference type="KEGG" id="ggr:HKW67_07495"/>
<dbReference type="InterPro" id="IPR015943">
    <property type="entry name" value="WD40/YVTN_repeat-like_dom_sf"/>
</dbReference>
<evidence type="ECO:0000256" key="6">
    <source>
        <dbReference type="ARBA" id="ARBA00023015"/>
    </source>
</evidence>
<evidence type="ECO:0000313" key="15">
    <source>
        <dbReference type="Proteomes" id="UP000500938"/>
    </source>
</evidence>
<dbReference type="Pfam" id="PF07494">
    <property type="entry name" value="Reg_prop"/>
    <property type="match status" value="2"/>
</dbReference>
<evidence type="ECO:0000256" key="7">
    <source>
        <dbReference type="ARBA" id="ARBA00023125"/>
    </source>
</evidence>
<evidence type="ECO:0000256" key="10">
    <source>
        <dbReference type="SAM" id="Coils"/>
    </source>
</evidence>
<dbReference type="PRINTS" id="PR00344">
    <property type="entry name" value="BCTRLSENSOR"/>
</dbReference>
<dbReference type="Pfam" id="PF12833">
    <property type="entry name" value="HTH_18"/>
    <property type="match status" value="1"/>
</dbReference>
<evidence type="ECO:0000259" key="12">
    <source>
        <dbReference type="PROSITE" id="PS50109"/>
    </source>
</evidence>
<dbReference type="SMART" id="SM00387">
    <property type="entry name" value="HATPase_c"/>
    <property type="match status" value="1"/>
</dbReference>
<keyword evidence="4" id="KW-0808">Transferase</keyword>
<feature type="domain" description="Response regulatory" evidence="13">
    <location>
        <begin position="1150"/>
        <end position="1265"/>
    </location>
</feature>
<dbReference type="PROSITE" id="PS01124">
    <property type="entry name" value="HTH_ARAC_FAMILY_2"/>
    <property type="match status" value="1"/>
</dbReference>
<evidence type="ECO:0000256" key="4">
    <source>
        <dbReference type="ARBA" id="ARBA00022679"/>
    </source>
</evidence>
<dbReference type="Gene3D" id="3.30.565.10">
    <property type="entry name" value="Histidine kinase-like ATPase, C-terminal domain"/>
    <property type="match status" value="1"/>
</dbReference>
<name>A0A6M4IN59_9BACT</name>
<dbReference type="FunFam" id="3.30.565.10:FF:000006">
    <property type="entry name" value="Sensor histidine kinase WalK"/>
    <property type="match status" value="1"/>
</dbReference>
<evidence type="ECO:0000256" key="3">
    <source>
        <dbReference type="ARBA" id="ARBA00022553"/>
    </source>
</evidence>
<comment type="catalytic activity">
    <reaction evidence="1">
        <text>ATP + protein L-histidine = ADP + protein N-phospho-L-histidine.</text>
        <dbReference type="EC" id="2.7.13.3"/>
    </reaction>
</comment>
<dbReference type="Gene3D" id="2.60.40.10">
    <property type="entry name" value="Immunoglobulins"/>
    <property type="match status" value="1"/>
</dbReference>
<dbReference type="SUPFAM" id="SSF47384">
    <property type="entry name" value="Homodimeric domain of signal transducing histidine kinase"/>
    <property type="match status" value="1"/>
</dbReference>
<dbReference type="SUPFAM" id="SSF52172">
    <property type="entry name" value="CheY-like"/>
    <property type="match status" value="1"/>
</dbReference>
<keyword evidence="10" id="KW-0175">Coiled coil</keyword>
<dbReference type="InterPro" id="IPR036890">
    <property type="entry name" value="HATPase_C_sf"/>
</dbReference>
<dbReference type="EC" id="2.7.13.3" evidence="2"/>
<dbReference type="Gene3D" id="3.40.50.2300">
    <property type="match status" value="1"/>
</dbReference>
<dbReference type="InterPro" id="IPR003661">
    <property type="entry name" value="HisK_dim/P_dom"/>
</dbReference>
<accession>A0A6M4IN59</accession>
<dbReference type="InterPro" id="IPR018060">
    <property type="entry name" value="HTH_AraC"/>
</dbReference>
<sequence length="1426" mass="156933">MCALACGTSLSAPLFSVGAQSRAAFSGYEVVHESWSVVDGLPVNSINQLVQSRDGYIWAATFDGLVRFDGVKFTVFNSANSPGLPSDRIVWMQEGVNGTLWLVTEQRHLVRWRRGQFTVVGAAGRLPADFLPLLTEGDGATWVGTTIGLARVVGDSLVPVLHDEIRGAVNALLRTRDGVLVVGMAQGGIVRFHTPSVGQIERRYEPMDSTVSRLTLQSLFEESSGTLWIGAAEGIYSNRDGWKVIPSTLNTSFGWIGRIVANPAGRGAIFYGRRRYGPGLSVAEANNPRSVVISDGTHLEPLAKGKAVTQHPTVWSTGSTLWHGEGSTVYRNREPIYSLSSTSKANSSSFEITTGLTDREGSVWLGTFAGGLHRLKPTLVHTISEPEGLADRNVYPTYVDRAGAVWVGSWERGFARIDPVSGQIEPLSAANGLPPVARSVLETRDSTLWISVGGYPSALYRCSRAKITQCVMEAASGDTVLEVSALYEDSDSRLWVGARSGLFRRDNGRLRRLDVNGPGKLSPSVRAFAATPDGAIWMGTNGDGLLRYREGVFTSITTVNGLPSDLIRSLYVDRDGWLWVGTEGRGLARINPRGWDSRQNDPERRRIAVISTREGLFDNVIHQILEDDAGRLWMNTNRGIFWITRSEALDLANGRAARVHSTGYTERDGMRNREGNGGSQPAGAKGLDGRLWFPTQDGVVVVDPHNVAPDTVPPPLVIEQVVAGDSVLLPLAGGVRLSPIQRDIRIDFTALTFLEPRNVRFRHRLEGYDDAWVDSDTRRSAFYTKLPPGRYTFRVQTTATGTDWYEPGVVLTITVVPRIYETTWFKLIAAAALFAISAVAVQRRIRDASRKAEALERVVAERTLTLRDRERQLESQNVQLEEQAGTLRDLDRARSRFFANVSHELRTPLTLMIAPLDRLRTQLPTEDQRGVWLDLAQRNARRLLELVNQILDVAKLEAGAMRLSPRQVELSGLLRGTIESFRLSAEKKALQIHLEGPVTCNVTLDSDAFEKIVTNLLSNAVKFTPPNGHITLRLQREPDRLLLAVANTGPVVPPDKLALVFERFYQVDESNTTIQPGTGIGLSLVKELVELQRGTVHAVSTADATTFSVALPLGIADHGAPAAEALSAGATEEVADPVIRRDDPASDIPTLLIVDDSEDMRTFIRLNFESRFRVLEAGDGMEGLSMARALLPDVIVSDVMMPRLDGRGLVQQLRESEETDYLAIILLTAQAEDEQRLAGLETGADDYLVKPFEMRELDVRVRNLIAARRRLRVRYHEPSAGLTSESGTSVSDQLGVPLDLPLREPETDGEDPIGLTPEDAQYRDKVLAAIMVGLGEADFGVAELADAVFQDRSHLFRRVRQVTGVSPSELLRRLRANEGARLLRETSGSVADVAFSVGFRSVSHFYRCFQEYYKVTPAEYRSQHRA</sequence>
<dbReference type="Gene3D" id="1.10.10.60">
    <property type="entry name" value="Homeodomain-like"/>
    <property type="match status" value="2"/>
</dbReference>
<evidence type="ECO:0000256" key="5">
    <source>
        <dbReference type="ARBA" id="ARBA00022777"/>
    </source>
</evidence>
<dbReference type="RefSeq" id="WP_171224788.1">
    <property type="nucleotide sequence ID" value="NZ_CP053085.1"/>
</dbReference>
<protein>
    <recommendedName>
        <fullName evidence="2">histidine kinase</fullName>
        <ecNumber evidence="2">2.7.13.3</ecNumber>
    </recommendedName>
</protein>
<dbReference type="InterPro" id="IPR013783">
    <property type="entry name" value="Ig-like_fold"/>
</dbReference>
<dbReference type="SMART" id="SM00342">
    <property type="entry name" value="HTH_ARAC"/>
    <property type="match status" value="1"/>
</dbReference>
<evidence type="ECO:0000313" key="14">
    <source>
        <dbReference type="EMBL" id="QJR35358.1"/>
    </source>
</evidence>
<keyword evidence="6" id="KW-0805">Transcription regulation</keyword>
<feature type="modified residue" description="4-aspartylphosphate" evidence="9">
    <location>
        <position position="1198"/>
    </location>
</feature>
<dbReference type="GO" id="GO:0000155">
    <property type="term" value="F:phosphorelay sensor kinase activity"/>
    <property type="evidence" value="ECO:0007669"/>
    <property type="project" value="InterPro"/>
</dbReference>
<dbReference type="Proteomes" id="UP000500938">
    <property type="component" value="Chromosome"/>
</dbReference>
<dbReference type="PROSITE" id="PS00041">
    <property type="entry name" value="HTH_ARAC_FAMILY_1"/>
    <property type="match status" value="1"/>
</dbReference>
<dbReference type="GO" id="GO:0003700">
    <property type="term" value="F:DNA-binding transcription factor activity"/>
    <property type="evidence" value="ECO:0007669"/>
    <property type="project" value="InterPro"/>
</dbReference>
<dbReference type="Gene3D" id="2.130.10.10">
    <property type="entry name" value="YVTN repeat-like/Quinoprotein amine dehydrogenase"/>
    <property type="match status" value="3"/>
</dbReference>
<feature type="domain" description="HTH araC/xylS-type" evidence="11">
    <location>
        <begin position="1324"/>
        <end position="1423"/>
    </location>
</feature>
<dbReference type="GO" id="GO:0043565">
    <property type="term" value="F:sequence-specific DNA binding"/>
    <property type="evidence" value="ECO:0007669"/>
    <property type="project" value="InterPro"/>
</dbReference>
<dbReference type="Pfam" id="PF00072">
    <property type="entry name" value="Response_reg"/>
    <property type="match status" value="1"/>
</dbReference>
<evidence type="ECO:0000256" key="2">
    <source>
        <dbReference type="ARBA" id="ARBA00012438"/>
    </source>
</evidence>
<evidence type="ECO:0000259" key="13">
    <source>
        <dbReference type="PROSITE" id="PS50110"/>
    </source>
</evidence>
<reference evidence="14 15" key="1">
    <citation type="submission" date="2020-05" db="EMBL/GenBank/DDBJ databases">
        <title>Complete genome sequence of Gemmatimonas greenlandica TET16.</title>
        <authorList>
            <person name="Zeng Y."/>
        </authorList>
    </citation>
    <scope>NUCLEOTIDE SEQUENCE [LARGE SCALE GENOMIC DNA]</scope>
    <source>
        <strain evidence="14 15">TET16</strain>
    </source>
</reference>
<dbReference type="SUPFAM" id="SSF55874">
    <property type="entry name" value="ATPase domain of HSP90 chaperone/DNA topoisomerase II/histidine kinase"/>
    <property type="match status" value="1"/>
</dbReference>
<dbReference type="EMBL" id="CP053085">
    <property type="protein sequence ID" value="QJR35358.1"/>
    <property type="molecule type" value="Genomic_DNA"/>
</dbReference>
<keyword evidence="15" id="KW-1185">Reference proteome</keyword>
<dbReference type="CDD" id="cd00082">
    <property type="entry name" value="HisKA"/>
    <property type="match status" value="1"/>
</dbReference>
<dbReference type="Pfam" id="PF00512">
    <property type="entry name" value="HisKA"/>
    <property type="match status" value="1"/>
</dbReference>
<evidence type="ECO:0000256" key="9">
    <source>
        <dbReference type="PROSITE-ProRule" id="PRU00169"/>
    </source>
</evidence>
<dbReference type="InterPro" id="IPR003594">
    <property type="entry name" value="HATPase_dom"/>
</dbReference>
<dbReference type="InterPro" id="IPR036097">
    <property type="entry name" value="HisK_dim/P_sf"/>
</dbReference>
<gene>
    <name evidence="14" type="ORF">HKW67_07495</name>
</gene>
<feature type="domain" description="Histidine kinase" evidence="12">
    <location>
        <begin position="900"/>
        <end position="1115"/>
    </location>
</feature>
<evidence type="ECO:0000259" key="11">
    <source>
        <dbReference type="PROSITE" id="PS01124"/>
    </source>
</evidence>
<dbReference type="SMART" id="SM00388">
    <property type="entry name" value="HisKA"/>
    <property type="match status" value="1"/>
</dbReference>
<keyword evidence="5" id="KW-0418">Kinase</keyword>